<name>A0A7J7X6F7_RHIFE</name>
<gene>
    <name evidence="3" type="ORF">mRhiFer1_010266</name>
</gene>
<accession>A0A7J7X6F7</accession>
<evidence type="ECO:0000256" key="1">
    <source>
        <dbReference type="SAM" id="MobiDB-lite"/>
    </source>
</evidence>
<dbReference type="EMBL" id="JACAGC010000009">
    <property type="protein sequence ID" value="KAF6344890.1"/>
    <property type="molecule type" value="Genomic_DNA"/>
</dbReference>
<evidence type="ECO:0000313" key="3">
    <source>
        <dbReference type="EMBL" id="KAF6344890.1"/>
    </source>
</evidence>
<protein>
    <submittedName>
        <fullName evidence="3">Uncharacterized protein</fullName>
    </submittedName>
</protein>
<proteinExistence type="predicted"/>
<dbReference type="AlphaFoldDB" id="A0A7J7X6F7"/>
<reference evidence="3 4" key="1">
    <citation type="journal article" date="2020" name="Nature">
        <title>Six reference-quality genomes reveal evolution of bat adaptations.</title>
        <authorList>
            <person name="Jebb D."/>
            <person name="Huang Z."/>
            <person name="Pippel M."/>
            <person name="Hughes G.M."/>
            <person name="Lavrichenko K."/>
            <person name="Devanna P."/>
            <person name="Winkler S."/>
            <person name="Jermiin L.S."/>
            <person name="Skirmuntt E.C."/>
            <person name="Katzourakis A."/>
            <person name="Burkitt-Gray L."/>
            <person name="Ray D.A."/>
            <person name="Sullivan K.A.M."/>
            <person name="Roscito J.G."/>
            <person name="Kirilenko B.M."/>
            <person name="Davalos L.M."/>
            <person name="Corthals A.P."/>
            <person name="Power M.L."/>
            <person name="Jones G."/>
            <person name="Ransome R.D."/>
            <person name="Dechmann D.K.N."/>
            <person name="Locatelli A.G."/>
            <person name="Puechmaille S.J."/>
            <person name="Fedrigo O."/>
            <person name="Jarvis E.D."/>
            <person name="Hiller M."/>
            <person name="Vernes S.C."/>
            <person name="Myers E.W."/>
            <person name="Teeling E.C."/>
        </authorList>
    </citation>
    <scope>NUCLEOTIDE SEQUENCE [LARGE SCALE GENOMIC DNA]</scope>
    <source>
        <strain evidence="3">MRhiFer1</strain>
        <tissue evidence="3">Lung</tissue>
    </source>
</reference>
<keyword evidence="2" id="KW-1133">Transmembrane helix</keyword>
<comment type="caution">
    <text evidence="3">The sequence shown here is derived from an EMBL/GenBank/DDBJ whole genome shotgun (WGS) entry which is preliminary data.</text>
</comment>
<feature type="compositionally biased region" description="Basic and acidic residues" evidence="1">
    <location>
        <begin position="1"/>
        <end position="11"/>
    </location>
</feature>
<feature type="region of interest" description="Disordered" evidence="1">
    <location>
        <begin position="1"/>
        <end position="27"/>
    </location>
</feature>
<evidence type="ECO:0000313" key="4">
    <source>
        <dbReference type="Proteomes" id="UP000585614"/>
    </source>
</evidence>
<sequence>MVAHGNPEHTVAHSTLSSPRQPGAVHCSPAPGRAVVHNLSCRGRSSPAHVGIQPATLALGARLSNHLSHWLVLVYSYNHQIAFQLSPLFNSDMPAGDCSLCAPQIPQTQSEIELPHLSPVFFFLILFFFCFFNFIYLRVFFQDPSAPSQVVVSI</sequence>
<keyword evidence="2" id="KW-0812">Transmembrane</keyword>
<evidence type="ECO:0000256" key="2">
    <source>
        <dbReference type="SAM" id="Phobius"/>
    </source>
</evidence>
<organism evidence="3 4">
    <name type="scientific">Rhinolophus ferrumequinum</name>
    <name type="common">Greater horseshoe bat</name>
    <dbReference type="NCBI Taxonomy" id="59479"/>
    <lineage>
        <taxon>Eukaryota</taxon>
        <taxon>Metazoa</taxon>
        <taxon>Chordata</taxon>
        <taxon>Craniata</taxon>
        <taxon>Vertebrata</taxon>
        <taxon>Euteleostomi</taxon>
        <taxon>Mammalia</taxon>
        <taxon>Eutheria</taxon>
        <taxon>Laurasiatheria</taxon>
        <taxon>Chiroptera</taxon>
        <taxon>Yinpterochiroptera</taxon>
        <taxon>Rhinolophoidea</taxon>
        <taxon>Rhinolophidae</taxon>
        <taxon>Rhinolophinae</taxon>
        <taxon>Rhinolophus</taxon>
    </lineage>
</organism>
<feature type="transmembrane region" description="Helical" evidence="2">
    <location>
        <begin position="120"/>
        <end position="141"/>
    </location>
</feature>
<dbReference type="Proteomes" id="UP000585614">
    <property type="component" value="Unassembled WGS sequence"/>
</dbReference>
<keyword evidence="2" id="KW-0472">Membrane</keyword>